<gene>
    <name evidence="2" type="ORF">LAESUDRAFT_36747</name>
</gene>
<sequence length="149" mass="17130">MLHPTSVRCTSSWTRYPRPRRYHLRNLPRRTLFPPSFLTYQVQLYSIRCPQPRLSRRHLMMLSPAWQTPQRQSAPVILVRTSRCKRAAGRSETSAGRVSGSHVPLGSCTTFSEYHSPVMISQSDLRPLSPLPSPKTWCQRPLPPSLHTK</sequence>
<feature type="region of interest" description="Disordered" evidence="1">
    <location>
        <begin position="125"/>
        <end position="149"/>
    </location>
</feature>
<evidence type="ECO:0000313" key="2">
    <source>
        <dbReference type="EMBL" id="KZT13252.1"/>
    </source>
</evidence>
<keyword evidence="3" id="KW-1185">Reference proteome</keyword>
<reference evidence="2 3" key="1">
    <citation type="journal article" date="2016" name="Mol. Biol. Evol.">
        <title>Comparative Genomics of Early-Diverging Mushroom-Forming Fungi Provides Insights into the Origins of Lignocellulose Decay Capabilities.</title>
        <authorList>
            <person name="Nagy L.G."/>
            <person name="Riley R."/>
            <person name="Tritt A."/>
            <person name="Adam C."/>
            <person name="Daum C."/>
            <person name="Floudas D."/>
            <person name="Sun H."/>
            <person name="Yadav J.S."/>
            <person name="Pangilinan J."/>
            <person name="Larsson K.H."/>
            <person name="Matsuura K."/>
            <person name="Barry K."/>
            <person name="Labutti K."/>
            <person name="Kuo R."/>
            <person name="Ohm R.A."/>
            <person name="Bhattacharya S.S."/>
            <person name="Shirouzu T."/>
            <person name="Yoshinaga Y."/>
            <person name="Martin F.M."/>
            <person name="Grigoriev I.V."/>
            <person name="Hibbett D.S."/>
        </authorList>
    </citation>
    <scope>NUCLEOTIDE SEQUENCE [LARGE SCALE GENOMIC DNA]</scope>
    <source>
        <strain evidence="2 3">93-53</strain>
    </source>
</reference>
<dbReference type="EMBL" id="KV427605">
    <property type="protein sequence ID" value="KZT13252.1"/>
    <property type="molecule type" value="Genomic_DNA"/>
</dbReference>
<dbReference type="AlphaFoldDB" id="A0A165ILP6"/>
<organism evidence="2 3">
    <name type="scientific">Laetiporus sulphureus 93-53</name>
    <dbReference type="NCBI Taxonomy" id="1314785"/>
    <lineage>
        <taxon>Eukaryota</taxon>
        <taxon>Fungi</taxon>
        <taxon>Dikarya</taxon>
        <taxon>Basidiomycota</taxon>
        <taxon>Agaricomycotina</taxon>
        <taxon>Agaricomycetes</taxon>
        <taxon>Polyporales</taxon>
        <taxon>Laetiporus</taxon>
    </lineage>
</organism>
<protein>
    <submittedName>
        <fullName evidence="2">Uncharacterized protein</fullName>
    </submittedName>
</protein>
<dbReference type="InParanoid" id="A0A165ILP6"/>
<accession>A0A165ILP6</accession>
<dbReference type="Proteomes" id="UP000076871">
    <property type="component" value="Unassembled WGS sequence"/>
</dbReference>
<evidence type="ECO:0000313" key="3">
    <source>
        <dbReference type="Proteomes" id="UP000076871"/>
    </source>
</evidence>
<name>A0A165ILP6_9APHY</name>
<proteinExistence type="predicted"/>
<dbReference type="GeneID" id="63819222"/>
<evidence type="ECO:0000256" key="1">
    <source>
        <dbReference type="SAM" id="MobiDB-lite"/>
    </source>
</evidence>
<dbReference type="RefSeq" id="XP_040770762.1">
    <property type="nucleotide sequence ID" value="XM_040902191.1"/>
</dbReference>